<feature type="compositionally biased region" description="Basic and acidic residues" evidence="1">
    <location>
        <begin position="30"/>
        <end position="44"/>
    </location>
</feature>
<reference evidence="2 3" key="1">
    <citation type="submission" date="2024-02" db="EMBL/GenBank/DDBJ databases">
        <authorList>
            <person name="Chen Y."/>
            <person name="Shah S."/>
            <person name="Dougan E. K."/>
            <person name="Thang M."/>
            <person name="Chan C."/>
        </authorList>
    </citation>
    <scope>NUCLEOTIDE SEQUENCE [LARGE SCALE GENOMIC DNA]</scope>
</reference>
<gene>
    <name evidence="2" type="ORF">CCMP2556_LOCUS13627</name>
</gene>
<sequence>MVSYAELLLLGLPVAGRPEAPKEAPPAPTEDPRADARQTGDAKPKLALLDEATEAALTAAAAALGEALEEGAGASQPERQELPVPGAFLIQRAFSSEEAQRLARAVTLAHGGRAPRVRCGSADAGVLPGPTVRAPGFGDVPAVSSESSLVRFDEVEVDHTDSYGKASHPRKSSFSSHTLSKRVHIERDTVLARFGLQSQSSGSARASDCRGASPGVAAPSRGAGAAGHPREASTPTPASPRWAEVFGGAGGPRAGGVLLPPVLPIFAGGSQSTSLGSLLLPLRREAQRALQLFSLFLVALHQRHL</sequence>
<evidence type="ECO:0000313" key="3">
    <source>
        <dbReference type="Proteomes" id="UP001642484"/>
    </source>
</evidence>
<name>A0ABP0JXV8_9DINO</name>
<comment type="caution">
    <text evidence="2">The sequence shown here is derived from an EMBL/GenBank/DDBJ whole genome shotgun (WGS) entry which is preliminary data.</text>
</comment>
<feature type="region of interest" description="Disordered" evidence="1">
    <location>
        <begin position="160"/>
        <end position="179"/>
    </location>
</feature>
<proteinExistence type="predicted"/>
<dbReference type="Proteomes" id="UP001642484">
    <property type="component" value="Unassembled WGS sequence"/>
</dbReference>
<accession>A0ABP0JXV8</accession>
<feature type="region of interest" description="Disordered" evidence="1">
    <location>
        <begin position="201"/>
        <end position="241"/>
    </location>
</feature>
<organism evidence="2 3">
    <name type="scientific">Durusdinium trenchii</name>
    <dbReference type="NCBI Taxonomy" id="1381693"/>
    <lineage>
        <taxon>Eukaryota</taxon>
        <taxon>Sar</taxon>
        <taxon>Alveolata</taxon>
        <taxon>Dinophyceae</taxon>
        <taxon>Suessiales</taxon>
        <taxon>Symbiodiniaceae</taxon>
        <taxon>Durusdinium</taxon>
    </lineage>
</organism>
<feature type="region of interest" description="Disordered" evidence="1">
    <location>
        <begin position="15"/>
        <end position="45"/>
    </location>
</feature>
<evidence type="ECO:0000313" key="2">
    <source>
        <dbReference type="EMBL" id="CAK9019336.1"/>
    </source>
</evidence>
<keyword evidence="3" id="KW-1185">Reference proteome</keyword>
<protein>
    <submittedName>
        <fullName evidence="2">Uncharacterized protein</fullName>
    </submittedName>
</protein>
<dbReference type="EMBL" id="CAXAMN010006825">
    <property type="protein sequence ID" value="CAK9019336.1"/>
    <property type="molecule type" value="Genomic_DNA"/>
</dbReference>
<evidence type="ECO:0000256" key="1">
    <source>
        <dbReference type="SAM" id="MobiDB-lite"/>
    </source>
</evidence>